<evidence type="ECO:0000313" key="2">
    <source>
        <dbReference type="EMBL" id="TXJ47386.1"/>
    </source>
</evidence>
<organism evidence="2 3">
    <name type="scientific">Brachyspira pilosicoli</name>
    <name type="common">Serpulina pilosicoli</name>
    <dbReference type="NCBI Taxonomy" id="52584"/>
    <lineage>
        <taxon>Bacteria</taxon>
        <taxon>Pseudomonadati</taxon>
        <taxon>Spirochaetota</taxon>
        <taxon>Spirochaetia</taxon>
        <taxon>Brachyspirales</taxon>
        <taxon>Brachyspiraceae</taxon>
        <taxon>Brachyspira</taxon>
    </lineage>
</organism>
<accession>A0A5C8FBN9</accession>
<protein>
    <submittedName>
        <fullName evidence="2">Uncharacterized protein</fullName>
    </submittedName>
</protein>
<comment type="caution">
    <text evidence="2">The sequence shown here is derived from an EMBL/GenBank/DDBJ whole genome shotgun (WGS) entry which is preliminary data.</text>
</comment>
<reference evidence="2 3" key="1">
    <citation type="journal article" date="1992" name="Lakartidningen">
        <title>[Penicillin V and not amoxicillin is the first choice preparation in acute otitis].</title>
        <authorList>
            <person name="Kamme C."/>
            <person name="Lundgren K."/>
            <person name="Prellner K."/>
        </authorList>
    </citation>
    <scope>NUCLEOTIDE SEQUENCE [LARGE SCALE GENOMIC DNA]</scope>
    <source>
        <strain evidence="2 3">PC5538III-hc</strain>
    </source>
</reference>
<feature type="transmembrane region" description="Helical" evidence="1">
    <location>
        <begin position="32"/>
        <end position="53"/>
    </location>
</feature>
<feature type="transmembrane region" description="Helical" evidence="1">
    <location>
        <begin position="6"/>
        <end position="25"/>
    </location>
</feature>
<evidence type="ECO:0000313" key="3">
    <source>
        <dbReference type="Proteomes" id="UP000323176"/>
    </source>
</evidence>
<keyword evidence="1" id="KW-1133">Transmembrane helix</keyword>
<keyword evidence="1" id="KW-0812">Transmembrane</keyword>
<evidence type="ECO:0000256" key="1">
    <source>
        <dbReference type="SAM" id="Phobius"/>
    </source>
</evidence>
<keyword evidence="1" id="KW-0472">Membrane</keyword>
<sequence>MYIGVYYGITMCVLFLFISVILEILQFYNKKLIVSIIVSFIIVVLCFDTWLIYINNAYTLKNRPDIITYNLYVEAEKNNDDAIIITQDFDKDNSFLYYIPTNFAIYNSYLSKFMYQYGITSNYIPIIRIEGTNTNNIKIDTNMIFYK</sequence>
<proteinExistence type="predicted"/>
<dbReference type="EMBL" id="SAXY01000006">
    <property type="protein sequence ID" value="TXJ47386.1"/>
    <property type="molecule type" value="Genomic_DNA"/>
</dbReference>
<gene>
    <name evidence="2" type="ORF">EPJ72_00545</name>
</gene>
<dbReference type="AlphaFoldDB" id="A0A5C8FBN9"/>
<dbReference type="Proteomes" id="UP000323176">
    <property type="component" value="Unassembled WGS sequence"/>
</dbReference>
<name>A0A5C8FBN9_BRAPL</name>